<keyword evidence="1" id="KW-0723">Serine/threonine-protein kinase</keyword>
<protein>
    <submittedName>
        <fullName evidence="3">ATP-binding protein</fullName>
    </submittedName>
</protein>
<evidence type="ECO:0000313" key="3">
    <source>
        <dbReference type="EMBL" id="GAA4236512.1"/>
    </source>
</evidence>
<accession>A0ABP8CAQ9</accession>
<dbReference type="InterPro" id="IPR003594">
    <property type="entry name" value="HATPase_dom"/>
</dbReference>
<comment type="caution">
    <text evidence="3">The sequence shown here is derived from an EMBL/GenBank/DDBJ whole genome shotgun (WGS) entry which is preliminary data.</text>
</comment>
<keyword evidence="3" id="KW-0547">Nucleotide-binding</keyword>
<keyword evidence="4" id="KW-1185">Reference proteome</keyword>
<dbReference type="InterPro" id="IPR036890">
    <property type="entry name" value="HATPase_C_sf"/>
</dbReference>
<organism evidence="3 4">
    <name type="scientific">Actinomadura meridiana</name>
    <dbReference type="NCBI Taxonomy" id="559626"/>
    <lineage>
        <taxon>Bacteria</taxon>
        <taxon>Bacillati</taxon>
        <taxon>Actinomycetota</taxon>
        <taxon>Actinomycetes</taxon>
        <taxon>Streptosporangiales</taxon>
        <taxon>Thermomonosporaceae</taxon>
        <taxon>Actinomadura</taxon>
    </lineage>
</organism>
<name>A0ABP8CAQ9_9ACTN</name>
<reference evidence="4" key="1">
    <citation type="journal article" date="2019" name="Int. J. Syst. Evol. Microbiol.">
        <title>The Global Catalogue of Microorganisms (GCM) 10K type strain sequencing project: providing services to taxonomists for standard genome sequencing and annotation.</title>
        <authorList>
            <consortium name="The Broad Institute Genomics Platform"/>
            <consortium name="The Broad Institute Genome Sequencing Center for Infectious Disease"/>
            <person name="Wu L."/>
            <person name="Ma J."/>
        </authorList>
    </citation>
    <scope>NUCLEOTIDE SEQUENCE [LARGE SCALE GENOMIC DNA]</scope>
    <source>
        <strain evidence="4">JCM 17440</strain>
    </source>
</reference>
<proteinExistence type="predicted"/>
<keyword evidence="1" id="KW-0808">Transferase</keyword>
<dbReference type="SUPFAM" id="SSF55874">
    <property type="entry name" value="ATPase domain of HSP90 chaperone/DNA topoisomerase II/histidine kinase"/>
    <property type="match status" value="1"/>
</dbReference>
<evidence type="ECO:0000313" key="4">
    <source>
        <dbReference type="Proteomes" id="UP001501710"/>
    </source>
</evidence>
<feature type="domain" description="Histidine kinase/HSP90-like ATPase" evidence="2">
    <location>
        <begin position="23"/>
        <end position="135"/>
    </location>
</feature>
<keyword evidence="3" id="KW-0067">ATP-binding</keyword>
<dbReference type="PANTHER" id="PTHR35526:SF3">
    <property type="entry name" value="ANTI-SIGMA-F FACTOR RSBW"/>
    <property type="match status" value="1"/>
</dbReference>
<dbReference type="Proteomes" id="UP001501710">
    <property type="component" value="Unassembled WGS sequence"/>
</dbReference>
<dbReference type="CDD" id="cd16936">
    <property type="entry name" value="HATPase_RsbW-like"/>
    <property type="match status" value="1"/>
</dbReference>
<dbReference type="EMBL" id="BAABAS010000015">
    <property type="protein sequence ID" value="GAA4236512.1"/>
    <property type="molecule type" value="Genomic_DNA"/>
</dbReference>
<gene>
    <name evidence="3" type="ORF">GCM10022254_46320</name>
</gene>
<dbReference type="GO" id="GO:0005524">
    <property type="term" value="F:ATP binding"/>
    <property type="evidence" value="ECO:0007669"/>
    <property type="project" value="UniProtKB-KW"/>
</dbReference>
<evidence type="ECO:0000256" key="1">
    <source>
        <dbReference type="ARBA" id="ARBA00022527"/>
    </source>
</evidence>
<dbReference type="InterPro" id="IPR050267">
    <property type="entry name" value="Anti-sigma-factor_SerPK"/>
</dbReference>
<dbReference type="Pfam" id="PF13581">
    <property type="entry name" value="HATPase_c_2"/>
    <property type="match status" value="1"/>
</dbReference>
<keyword evidence="1" id="KW-0418">Kinase</keyword>
<evidence type="ECO:0000259" key="2">
    <source>
        <dbReference type="Pfam" id="PF13581"/>
    </source>
</evidence>
<sequence>MSDMHKGELDTPKTSAVLLSCFPQSVRQARAIARGQFAKYSERVTYTVEQCVSELVTNSIVHSDSQFKSGFVSLYLQEYHDRIRVSVFDGGSTEKAPEIAAYDEFATSGRGLVLVESLADAWGTSCDGRGRQVWFEVNTS</sequence>
<dbReference type="PANTHER" id="PTHR35526">
    <property type="entry name" value="ANTI-SIGMA-F FACTOR RSBW-RELATED"/>
    <property type="match status" value="1"/>
</dbReference>
<dbReference type="Gene3D" id="3.30.565.10">
    <property type="entry name" value="Histidine kinase-like ATPase, C-terminal domain"/>
    <property type="match status" value="1"/>
</dbReference>